<comment type="caution">
    <text evidence="1">The sequence shown here is derived from an EMBL/GenBank/DDBJ whole genome shotgun (WGS) entry which is preliminary data.</text>
</comment>
<dbReference type="InterPro" id="IPR000653">
    <property type="entry name" value="DegT/StrS_aminotransferase"/>
</dbReference>
<dbReference type="SUPFAM" id="SSF53383">
    <property type="entry name" value="PLP-dependent transferases"/>
    <property type="match status" value="1"/>
</dbReference>
<keyword evidence="1" id="KW-0032">Aminotransferase</keyword>
<dbReference type="GO" id="GO:0000271">
    <property type="term" value="P:polysaccharide biosynthetic process"/>
    <property type="evidence" value="ECO:0007669"/>
    <property type="project" value="TreeGrafter"/>
</dbReference>
<protein>
    <submittedName>
        <fullName evidence="1">dTDP-4-amino-4,6-dideoxy-D-glucose transaminase</fullName>
        <ecNumber evidence="1">2.6.1.33</ecNumber>
    </submittedName>
</protein>
<dbReference type="GO" id="GO:0030170">
    <property type="term" value="F:pyridoxal phosphate binding"/>
    <property type="evidence" value="ECO:0007669"/>
    <property type="project" value="TreeGrafter"/>
</dbReference>
<dbReference type="AlphaFoldDB" id="A0A1J5RZV1"/>
<evidence type="ECO:0000313" key="1">
    <source>
        <dbReference type="EMBL" id="OIQ97447.1"/>
    </source>
</evidence>
<dbReference type="Gene3D" id="3.40.640.10">
    <property type="entry name" value="Type I PLP-dependent aspartate aminotransferase-like (Major domain)"/>
    <property type="match status" value="1"/>
</dbReference>
<sequence length="396" mass="43670">MNITSFALFGAKPTFDKPLPIGQLYFPSSERYEAKFRGIFERQYYNNNGPLHEELEEKLQQFLGVKHAICVSNATLGLMMLADAMELTGKVILPAFTFAASAHSVTWAGLEPVFCDINLDTHQIDINAIDALIDKDVSAIMGVNLWGGACNPKALAEVAAARGVKLYFDSAHAFGCTVDGTSIGNFGCAEVFSFHATKILSATEGGCICTNDDDLAVRLRSIRPSYSLDHPVSIVRVANARMSEAQAAIALMSLEDFPENQKNNETLYHLYAGKLNAISGLRLIRPAGVSFSNYQYLVCQVDEREFGLSRDMLIDILKAENVIARRYFYPGLHRCLPYAQELPQYLDSLPNTDSLCSSCIQLPIGALVSAQSVEHICDIIARTHQYAAEIRSRHEK</sequence>
<gene>
    <name evidence="1" type="primary">vioA_3</name>
    <name evidence="1" type="ORF">GALL_205790</name>
</gene>
<dbReference type="EMBL" id="MLJW01000133">
    <property type="protein sequence ID" value="OIQ97447.1"/>
    <property type="molecule type" value="Genomic_DNA"/>
</dbReference>
<accession>A0A1J5RZV1</accession>
<dbReference type="PIRSF" id="PIRSF000390">
    <property type="entry name" value="PLP_StrS"/>
    <property type="match status" value="1"/>
</dbReference>
<dbReference type="EC" id="2.6.1.33" evidence="1"/>
<reference evidence="1" key="1">
    <citation type="submission" date="2016-10" db="EMBL/GenBank/DDBJ databases">
        <title>Sequence of Gallionella enrichment culture.</title>
        <authorList>
            <person name="Poehlein A."/>
            <person name="Muehling M."/>
            <person name="Daniel R."/>
        </authorList>
    </citation>
    <scope>NUCLEOTIDE SEQUENCE</scope>
</reference>
<dbReference type="InterPro" id="IPR015422">
    <property type="entry name" value="PyrdxlP-dep_Trfase_small"/>
</dbReference>
<dbReference type="CDD" id="cd00616">
    <property type="entry name" value="AHBA_syn"/>
    <property type="match status" value="1"/>
</dbReference>
<name>A0A1J5RZV1_9ZZZZ</name>
<dbReference type="Gene3D" id="3.90.1150.10">
    <property type="entry name" value="Aspartate Aminotransferase, domain 1"/>
    <property type="match status" value="1"/>
</dbReference>
<dbReference type="PANTHER" id="PTHR30244">
    <property type="entry name" value="TRANSAMINASE"/>
    <property type="match status" value="1"/>
</dbReference>
<proteinExistence type="predicted"/>
<dbReference type="InterPro" id="IPR015421">
    <property type="entry name" value="PyrdxlP-dep_Trfase_major"/>
</dbReference>
<keyword evidence="1" id="KW-0808">Transferase</keyword>
<dbReference type="Pfam" id="PF01041">
    <property type="entry name" value="DegT_DnrJ_EryC1"/>
    <property type="match status" value="1"/>
</dbReference>
<dbReference type="InterPro" id="IPR015424">
    <property type="entry name" value="PyrdxlP-dep_Trfase"/>
</dbReference>
<dbReference type="PANTHER" id="PTHR30244:SF34">
    <property type="entry name" value="DTDP-4-AMINO-4,6-DIDEOXYGALACTOSE TRANSAMINASE"/>
    <property type="match status" value="1"/>
</dbReference>
<organism evidence="1">
    <name type="scientific">mine drainage metagenome</name>
    <dbReference type="NCBI Taxonomy" id="410659"/>
    <lineage>
        <taxon>unclassified sequences</taxon>
        <taxon>metagenomes</taxon>
        <taxon>ecological metagenomes</taxon>
    </lineage>
</organism>
<dbReference type="GO" id="GO:0019179">
    <property type="term" value="F:dTDP-4-amino-4,6-dideoxy-D-glucose transaminase activity"/>
    <property type="evidence" value="ECO:0007669"/>
    <property type="project" value="UniProtKB-EC"/>
</dbReference>